<evidence type="ECO:0000313" key="8">
    <source>
        <dbReference type="Proteomes" id="UP000614200"/>
    </source>
</evidence>
<evidence type="ECO:0000256" key="3">
    <source>
        <dbReference type="ARBA" id="ARBA00022692"/>
    </source>
</evidence>
<keyword evidence="3 6" id="KW-0812">Transmembrane</keyword>
<gene>
    <name evidence="7" type="ORF">ISU02_05320</name>
</gene>
<name>A0ABR9ZPX7_9FIRM</name>
<comment type="caution">
    <text evidence="7">The sequence shown here is derived from an EMBL/GenBank/DDBJ whole genome shotgun (WGS) entry which is preliminary data.</text>
</comment>
<dbReference type="EMBL" id="JADKNH010000003">
    <property type="protein sequence ID" value="MBF4692525.1"/>
    <property type="molecule type" value="Genomic_DNA"/>
</dbReference>
<dbReference type="InterPro" id="IPR051679">
    <property type="entry name" value="DASS-Related_Transporters"/>
</dbReference>
<sequence>MKTAKKKFKMPNAYTLIIMFIIVSAIATFIVPAGVYDTYLDDVTGKKLVDSTTYHQVERTPVGISGFLLSIPQGMMGAASMIFLVFLIGGFFQIINDTGAIDAAINVLVEKLQDKSFLVIPIVMAIMSVLGALGIIVNAVIAFIPIGIALAKKLKIDPVAGMAIMYLGAFTGTTTTPMGYYNTMLAQTISGLEPLSGFAFRSVVWFIVFVVTVIYVLRYSKKVKSDVNNSVLEDYQHSDHSEFDVESPKFNWRHGIVLVALVAGFSIYSYGSFKLKWGIDYLSATMLAVALISGIVTKMHPDDMSISFIEGCKSMVFGALVIGFAKSITIVLTDGQIIHSIIHYMSIPLQQLPSALSAVCMFYVNLIFNFFVPSGSGQAMIVMPLQAPLADVVHVSRQVAVSAYLYGDGFSNTIIPTSGVLMGALGVAKIPWDKWLKFQLPLFGMWTLIGTVAIAVGVLIGWA</sequence>
<evidence type="ECO:0000256" key="2">
    <source>
        <dbReference type="ARBA" id="ARBA00022475"/>
    </source>
</evidence>
<evidence type="ECO:0000256" key="4">
    <source>
        <dbReference type="ARBA" id="ARBA00022989"/>
    </source>
</evidence>
<feature type="transmembrane region" description="Helical" evidence="6">
    <location>
        <begin position="354"/>
        <end position="372"/>
    </location>
</feature>
<feature type="transmembrane region" description="Helical" evidence="6">
    <location>
        <begin position="164"/>
        <end position="186"/>
    </location>
</feature>
<evidence type="ECO:0000256" key="5">
    <source>
        <dbReference type="ARBA" id="ARBA00023136"/>
    </source>
</evidence>
<keyword evidence="5 6" id="KW-0472">Membrane</keyword>
<feature type="transmembrane region" description="Helical" evidence="6">
    <location>
        <begin position="116"/>
        <end position="144"/>
    </location>
</feature>
<accession>A0ABR9ZPX7</accession>
<dbReference type="RefSeq" id="WP_194700770.1">
    <property type="nucleotide sequence ID" value="NZ_JADKNH010000003.1"/>
</dbReference>
<protein>
    <submittedName>
        <fullName evidence="7">YfcC family protein</fullName>
    </submittedName>
</protein>
<feature type="transmembrane region" description="Helical" evidence="6">
    <location>
        <begin position="440"/>
        <end position="462"/>
    </location>
</feature>
<organism evidence="7 8">
    <name type="scientific">Fusibacter ferrireducens</name>
    <dbReference type="NCBI Taxonomy" id="2785058"/>
    <lineage>
        <taxon>Bacteria</taxon>
        <taxon>Bacillati</taxon>
        <taxon>Bacillota</taxon>
        <taxon>Clostridia</taxon>
        <taxon>Eubacteriales</taxon>
        <taxon>Eubacteriales Family XII. Incertae Sedis</taxon>
        <taxon>Fusibacter</taxon>
    </lineage>
</organism>
<keyword evidence="8" id="KW-1185">Reference proteome</keyword>
<reference evidence="7 8" key="1">
    <citation type="submission" date="2020-11" db="EMBL/GenBank/DDBJ databases">
        <title>Fusibacter basophilias sp. nov.</title>
        <authorList>
            <person name="Qiu D."/>
        </authorList>
    </citation>
    <scope>NUCLEOTIDE SEQUENCE [LARGE SCALE GENOMIC DNA]</scope>
    <source>
        <strain evidence="7 8">Q10-2</strain>
    </source>
</reference>
<dbReference type="PANTHER" id="PTHR43652:SF6">
    <property type="entry name" value="ARGININE REPRESSOR"/>
    <property type="match status" value="1"/>
</dbReference>
<dbReference type="PANTHER" id="PTHR43652">
    <property type="entry name" value="BASIC AMINO ACID ANTIPORTER YFCC-RELATED"/>
    <property type="match status" value="1"/>
</dbReference>
<feature type="transmembrane region" description="Helical" evidence="6">
    <location>
        <begin position="12"/>
        <end position="36"/>
    </location>
</feature>
<dbReference type="Pfam" id="PF03606">
    <property type="entry name" value="DcuC"/>
    <property type="match status" value="1"/>
</dbReference>
<dbReference type="Proteomes" id="UP000614200">
    <property type="component" value="Unassembled WGS sequence"/>
</dbReference>
<feature type="transmembrane region" description="Helical" evidence="6">
    <location>
        <begin position="198"/>
        <end position="217"/>
    </location>
</feature>
<comment type="subcellular location">
    <subcellularLocation>
        <location evidence="1">Cell membrane</location>
        <topology evidence="1">Multi-pass membrane protein</topology>
    </subcellularLocation>
</comment>
<dbReference type="InterPro" id="IPR018385">
    <property type="entry name" value="C4_dicarb_anaerob_car-like"/>
</dbReference>
<feature type="transmembrane region" description="Helical" evidence="6">
    <location>
        <begin position="75"/>
        <end position="95"/>
    </location>
</feature>
<evidence type="ECO:0000256" key="1">
    <source>
        <dbReference type="ARBA" id="ARBA00004651"/>
    </source>
</evidence>
<keyword evidence="2" id="KW-1003">Cell membrane</keyword>
<evidence type="ECO:0000313" key="7">
    <source>
        <dbReference type="EMBL" id="MBF4692525.1"/>
    </source>
</evidence>
<feature type="transmembrane region" description="Helical" evidence="6">
    <location>
        <begin position="409"/>
        <end position="428"/>
    </location>
</feature>
<feature type="transmembrane region" description="Helical" evidence="6">
    <location>
        <begin position="316"/>
        <end position="333"/>
    </location>
</feature>
<feature type="transmembrane region" description="Helical" evidence="6">
    <location>
        <begin position="278"/>
        <end position="296"/>
    </location>
</feature>
<keyword evidence="4 6" id="KW-1133">Transmembrane helix</keyword>
<proteinExistence type="predicted"/>
<evidence type="ECO:0000256" key="6">
    <source>
        <dbReference type="SAM" id="Phobius"/>
    </source>
</evidence>